<evidence type="ECO:0008006" key="3">
    <source>
        <dbReference type="Google" id="ProtNLM"/>
    </source>
</evidence>
<feature type="non-terminal residue" evidence="1">
    <location>
        <position position="209"/>
    </location>
</feature>
<keyword evidence="2" id="KW-1185">Reference proteome</keyword>
<dbReference type="OrthoDB" id="4177236at2759"/>
<proteinExistence type="predicted"/>
<comment type="caution">
    <text evidence="1">The sequence shown here is derived from an EMBL/GenBank/DDBJ whole genome shotgun (WGS) entry which is preliminary data.</text>
</comment>
<accession>A0A7C8MJE4</accession>
<reference evidence="1 2" key="1">
    <citation type="submission" date="2020-01" db="EMBL/GenBank/DDBJ databases">
        <authorList>
            <consortium name="DOE Joint Genome Institute"/>
            <person name="Haridas S."/>
            <person name="Albert R."/>
            <person name="Binder M."/>
            <person name="Bloem J."/>
            <person name="Labutti K."/>
            <person name="Salamov A."/>
            <person name="Andreopoulos B."/>
            <person name="Baker S.E."/>
            <person name="Barry K."/>
            <person name="Bills G."/>
            <person name="Bluhm B.H."/>
            <person name="Cannon C."/>
            <person name="Castanera R."/>
            <person name="Culley D.E."/>
            <person name="Daum C."/>
            <person name="Ezra D."/>
            <person name="Gonzalez J.B."/>
            <person name="Henrissat B."/>
            <person name="Kuo A."/>
            <person name="Liang C."/>
            <person name="Lipzen A."/>
            <person name="Lutzoni F."/>
            <person name="Magnuson J."/>
            <person name="Mondo S."/>
            <person name="Nolan M."/>
            <person name="Ohm R."/>
            <person name="Pangilinan J."/>
            <person name="Park H.-J.H."/>
            <person name="Ramirez L."/>
            <person name="Alfaro M."/>
            <person name="Sun H."/>
            <person name="Tritt A."/>
            <person name="Yoshinaga Y."/>
            <person name="Zwiers L.-H.L."/>
            <person name="Turgeon B.G."/>
            <person name="Goodwin S.B."/>
            <person name="Spatafora J.W."/>
            <person name="Crous P.W."/>
            <person name="Grigoriev I.V."/>
        </authorList>
    </citation>
    <scope>NUCLEOTIDE SEQUENCE [LARGE SCALE GENOMIC DNA]</scope>
    <source>
        <strain evidence="1 2">CBS 611.86</strain>
    </source>
</reference>
<name>A0A7C8MJE4_9PLEO</name>
<dbReference type="SUPFAM" id="SSF56112">
    <property type="entry name" value="Protein kinase-like (PK-like)"/>
    <property type="match status" value="1"/>
</dbReference>
<gene>
    <name evidence="1" type="ORF">BDV95DRAFT_452887</name>
</gene>
<protein>
    <recommendedName>
        <fullName evidence="3">Protein kinase domain-containing protein</fullName>
    </recommendedName>
</protein>
<dbReference type="AlphaFoldDB" id="A0A7C8MJE4"/>
<sequence>MRSKTEIIMAMYGVDNFDDYFQVEGRDWDSTESPPLEQWIKFPLPYQAAGSPARPTAQEFDTAMIENKLTKNIGTRQVCRIGNMVVKRGVCGSFLQEAENLLYIEKHTQVRAPKLYHAYIEDYTTPDGKTYAVKYLAMEYMEGLNLNAFEFKDMDEKDQLQIAASIGQQLQLLRSIPSEGYYGRVHHQGFQPRTTFLRTRCRDMLGPYE</sequence>
<evidence type="ECO:0000313" key="1">
    <source>
        <dbReference type="EMBL" id="KAF2874742.1"/>
    </source>
</evidence>
<evidence type="ECO:0000313" key="2">
    <source>
        <dbReference type="Proteomes" id="UP000481861"/>
    </source>
</evidence>
<dbReference type="InterPro" id="IPR011009">
    <property type="entry name" value="Kinase-like_dom_sf"/>
</dbReference>
<dbReference type="EMBL" id="JAADJZ010000005">
    <property type="protein sequence ID" value="KAF2874742.1"/>
    <property type="molecule type" value="Genomic_DNA"/>
</dbReference>
<organism evidence="1 2">
    <name type="scientific">Massariosphaeria phaeospora</name>
    <dbReference type="NCBI Taxonomy" id="100035"/>
    <lineage>
        <taxon>Eukaryota</taxon>
        <taxon>Fungi</taxon>
        <taxon>Dikarya</taxon>
        <taxon>Ascomycota</taxon>
        <taxon>Pezizomycotina</taxon>
        <taxon>Dothideomycetes</taxon>
        <taxon>Pleosporomycetidae</taxon>
        <taxon>Pleosporales</taxon>
        <taxon>Pleosporales incertae sedis</taxon>
        <taxon>Massariosphaeria</taxon>
    </lineage>
</organism>
<dbReference type="Proteomes" id="UP000481861">
    <property type="component" value="Unassembled WGS sequence"/>
</dbReference>